<dbReference type="GO" id="GO:0004222">
    <property type="term" value="F:metalloendopeptidase activity"/>
    <property type="evidence" value="ECO:0007669"/>
    <property type="project" value="InterPro"/>
</dbReference>
<dbReference type="KEGG" id="taz:TREAZ_3662"/>
<reference evidence="9" key="1">
    <citation type="submission" date="2009-12" db="EMBL/GenBank/DDBJ databases">
        <title>Complete sequence of Treponema azotonutricium strain ZAS-9.</title>
        <authorList>
            <person name="Tetu S.G."/>
            <person name="Matson E."/>
            <person name="Ren Q."/>
            <person name="Seshadri R."/>
            <person name="Elbourne L."/>
            <person name="Hassan K.A."/>
            <person name="Durkin A."/>
            <person name="Radune D."/>
            <person name="Mohamoud Y."/>
            <person name="Shay R."/>
            <person name="Jin S."/>
            <person name="Zhang X."/>
            <person name="Lucey K."/>
            <person name="Ballor N.R."/>
            <person name="Ottesen E."/>
            <person name="Rosenthal R."/>
            <person name="Allen A."/>
            <person name="Leadbetter J.R."/>
            <person name="Paulsen I.T."/>
        </authorList>
    </citation>
    <scope>NUCLEOTIDE SEQUENCE [LARGE SCALE GENOMIC DNA]</scope>
    <source>
        <strain evidence="9">ATCC BAA-888 / DSM 13862 / ZAS-9</strain>
    </source>
</reference>
<keyword evidence="6 7" id="KW-0862">Zinc</keyword>
<dbReference type="PANTHER" id="PTHR46986">
    <property type="entry name" value="ENDORIBONUCLEASE YBEY, CHLOROPLASTIC"/>
    <property type="match status" value="1"/>
</dbReference>
<keyword evidence="3 7" id="KW-0479">Metal-binding</keyword>
<proteinExistence type="inferred from homology"/>
<dbReference type="STRING" id="545695.TREAZ_3662"/>
<evidence type="ECO:0000256" key="1">
    <source>
        <dbReference type="ARBA" id="ARBA00010875"/>
    </source>
</evidence>
<comment type="cofactor">
    <cofactor evidence="7">
        <name>Zn(2+)</name>
        <dbReference type="ChEBI" id="CHEBI:29105"/>
    </cofactor>
    <text evidence="7">Binds 1 zinc ion.</text>
</comment>
<dbReference type="GO" id="GO:0006364">
    <property type="term" value="P:rRNA processing"/>
    <property type="evidence" value="ECO:0007669"/>
    <property type="project" value="UniProtKB-UniRule"/>
</dbReference>
<dbReference type="InParanoid" id="F5YG80"/>
<dbReference type="EC" id="3.1.-.-" evidence="7"/>
<dbReference type="InterPro" id="IPR023091">
    <property type="entry name" value="MetalPrtase_cat_dom_sf_prd"/>
</dbReference>
<dbReference type="EMBL" id="CP001841">
    <property type="protein sequence ID" value="AEF80218.1"/>
    <property type="molecule type" value="Genomic_DNA"/>
</dbReference>
<accession>F5YG80</accession>
<evidence type="ECO:0000256" key="3">
    <source>
        <dbReference type="ARBA" id="ARBA00022723"/>
    </source>
</evidence>
<evidence type="ECO:0000256" key="5">
    <source>
        <dbReference type="ARBA" id="ARBA00022801"/>
    </source>
</evidence>
<dbReference type="AlphaFoldDB" id="F5YG80"/>
<keyword evidence="9" id="KW-1185">Reference proteome</keyword>
<dbReference type="eggNOG" id="COG0319">
    <property type="taxonomic scope" value="Bacteria"/>
</dbReference>
<dbReference type="HAMAP" id="MF_00009">
    <property type="entry name" value="Endoribonucl_YbeY"/>
    <property type="match status" value="1"/>
</dbReference>
<evidence type="ECO:0000313" key="9">
    <source>
        <dbReference type="Proteomes" id="UP000009222"/>
    </source>
</evidence>
<dbReference type="RefSeq" id="WP_015711921.1">
    <property type="nucleotide sequence ID" value="NC_015577.1"/>
</dbReference>
<evidence type="ECO:0000256" key="6">
    <source>
        <dbReference type="ARBA" id="ARBA00022833"/>
    </source>
</evidence>
<dbReference type="SUPFAM" id="SSF55486">
    <property type="entry name" value="Metalloproteases ('zincins'), catalytic domain"/>
    <property type="match status" value="1"/>
</dbReference>
<evidence type="ECO:0000313" key="8">
    <source>
        <dbReference type="EMBL" id="AEF80218.1"/>
    </source>
</evidence>
<keyword evidence="5 7" id="KW-0378">Hydrolase</keyword>
<dbReference type="Proteomes" id="UP000009222">
    <property type="component" value="Chromosome"/>
</dbReference>
<keyword evidence="7" id="KW-0963">Cytoplasm</keyword>
<dbReference type="GO" id="GO:0005737">
    <property type="term" value="C:cytoplasm"/>
    <property type="evidence" value="ECO:0007669"/>
    <property type="project" value="UniProtKB-SubCell"/>
</dbReference>
<name>F5YG80_LEAAZ</name>
<evidence type="ECO:0000256" key="7">
    <source>
        <dbReference type="HAMAP-Rule" id="MF_00009"/>
    </source>
</evidence>
<evidence type="ECO:0000256" key="2">
    <source>
        <dbReference type="ARBA" id="ARBA00022722"/>
    </source>
</evidence>
<keyword evidence="4 7" id="KW-0255">Endonuclease</keyword>
<dbReference type="FunCoup" id="F5YG80">
    <property type="interactions" value="358"/>
</dbReference>
<sequence>MNKVAFSAEEVPLPAWKPEAKSFILKTLKKLDIRNWDLSVLFCGDNCIKTLNSQYRNRNEATDVLSFELGETFDDGKGGVRCLPGDIVISLETLEKNAAYFKVSKDEELKRLLVHGILHLKGMDHKTNEPGEAMLKLQENILASLAGERIL</sequence>
<keyword evidence="2 7" id="KW-0540">Nuclease</keyword>
<dbReference type="PANTHER" id="PTHR46986:SF1">
    <property type="entry name" value="ENDORIBONUCLEASE YBEY, CHLOROPLASTIC"/>
    <property type="match status" value="1"/>
</dbReference>
<feature type="binding site" evidence="7">
    <location>
        <position position="125"/>
    </location>
    <ligand>
        <name>Zn(2+)</name>
        <dbReference type="ChEBI" id="CHEBI:29105"/>
        <note>catalytic</note>
    </ligand>
</feature>
<dbReference type="NCBIfam" id="TIGR00043">
    <property type="entry name" value="rRNA maturation RNase YbeY"/>
    <property type="match status" value="1"/>
</dbReference>
<organism evidence="8 9">
    <name type="scientific">Leadbettera azotonutricia (strain ATCC BAA-888 / DSM 13862 / ZAS-9)</name>
    <name type="common">Treponema azotonutricium</name>
    <dbReference type="NCBI Taxonomy" id="545695"/>
    <lineage>
        <taxon>Bacteria</taxon>
        <taxon>Pseudomonadati</taxon>
        <taxon>Spirochaetota</taxon>
        <taxon>Spirochaetia</taxon>
        <taxon>Spirochaetales</taxon>
        <taxon>Breznakiellaceae</taxon>
        <taxon>Leadbettera</taxon>
    </lineage>
</organism>
<dbReference type="GO" id="GO:0008270">
    <property type="term" value="F:zinc ion binding"/>
    <property type="evidence" value="ECO:0007669"/>
    <property type="project" value="UniProtKB-UniRule"/>
</dbReference>
<dbReference type="GO" id="GO:0004521">
    <property type="term" value="F:RNA endonuclease activity"/>
    <property type="evidence" value="ECO:0007669"/>
    <property type="project" value="UniProtKB-UniRule"/>
</dbReference>
<protein>
    <recommendedName>
        <fullName evidence="7">Endoribonuclease YbeY</fullName>
        <ecNumber evidence="7">3.1.-.-</ecNumber>
    </recommendedName>
</protein>
<dbReference type="HOGENOM" id="CLU_106710_3_3_12"/>
<evidence type="ECO:0000256" key="4">
    <source>
        <dbReference type="ARBA" id="ARBA00022759"/>
    </source>
</evidence>
<dbReference type="OrthoDB" id="9807740at2"/>
<reference evidence="8 9" key="2">
    <citation type="journal article" date="2011" name="ISME J.">
        <title>RNA-seq reveals cooperative metabolic interactions between two termite-gut spirochete species in co-culture.</title>
        <authorList>
            <person name="Rosenthal A.Z."/>
            <person name="Matson E.G."/>
            <person name="Eldar A."/>
            <person name="Leadbetter J.R."/>
        </authorList>
    </citation>
    <scope>NUCLEOTIDE SEQUENCE [LARGE SCALE GENOMIC DNA]</scope>
    <source>
        <strain evidence="9">ATCC BAA-888 / DSM 13862 / ZAS-9</strain>
    </source>
</reference>
<comment type="subcellular location">
    <subcellularLocation>
        <location evidence="7">Cytoplasm</location>
    </subcellularLocation>
</comment>
<dbReference type="InterPro" id="IPR002036">
    <property type="entry name" value="YbeY"/>
</dbReference>
<dbReference type="Pfam" id="PF02130">
    <property type="entry name" value="YbeY"/>
    <property type="match status" value="1"/>
</dbReference>
<keyword evidence="7" id="KW-0698">rRNA processing</keyword>
<feature type="binding site" evidence="7">
    <location>
        <position position="115"/>
    </location>
    <ligand>
        <name>Zn(2+)</name>
        <dbReference type="ChEBI" id="CHEBI:29105"/>
        <note>catalytic</note>
    </ligand>
</feature>
<dbReference type="Gene3D" id="3.40.390.30">
    <property type="entry name" value="Metalloproteases ('zincins'), catalytic domain"/>
    <property type="match status" value="1"/>
</dbReference>
<comment type="function">
    <text evidence="7">Single strand-specific metallo-endoribonuclease involved in late-stage 70S ribosome quality control and in maturation of the 3' terminus of the 16S rRNA.</text>
</comment>
<feature type="binding site" evidence="7">
    <location>
        <position position="119"/>
    </location>
    <ligand>
        <name>Zn(2+)</name>
        <dbReference type="ChEBI" id="CHEBI:29105"/>
        <note>catalytic</note>
    </ligand>
</feature>
<gene>
    <name evidence="7" type="primary">ybeY</name>
    <name evidence="8" type="ordered locus">TREAZ_3662</name>
</gene>
<comment type="similarity">
    <text evidence="1 7">Belongs to the endoribonuclease YbeY family.</text>
</comment>
<keyword evidence="7" id="KW-0690">Ribosome biogenesis</keyword>